<dbReference type="PANTHER" id="PTHR13268:SF0">
    <property type="entry name" value="BCAS3 MICROTUBULE ASSOCIATED CELL MIGRATION FACTOR"/>
    <property type="match status" value="1"/>
</dbReference>
<dbReference type="SUPFAM" id="SSF50978">
    <property type="entry name" value="WD40 repeat-like"/>
    <property type="match status" value="1"/>
</dbReference>
<dbReference type="EMBL" id="JANBQB010000270">
    <property type="protein sequence ID" value="KAJ1978539.1"/>
    <property type="molecule type" value="Genomic_DNA"/>
</dbReference>
<organism evidence="3 4">
    <name type="scientific">Dimargaris verticillata</name>
    <dbReference type="NCBI Taxonomy" id="2761393"/>
    <lineage>
        <taxon>Eukaryota</taxon>
        <taxon>Fungi</taxon>
        <taxon>Fungi incertae sedis</taxon>
        <taxon>Zoopagomycota</taxon>
        <taxon>Kickxellomycotina</taxon>
        <taxon>Dimargaritomycetes</taxon>
        <taxon>Dimargaritales</taxon>
        <taxon>Dimargaritaceae</taxon>
        <taxon>Dimargaris</taxon>
    </lineage>
</organism>
<feature type="region of interest" description="Disordered" evidence="1">
    <location>
        <begin position="993"/>
        <end position="1016"/>
    </location>
</feature>
<feature type="region of interest" description="Disordered" evidence="1">
    <location>
        <begin position="368"/>
        <end position="402"/>
    </location>
</feature>
<dbReference type="InterPro" id="IPR048382">
    <property type="entry name" value="BCAS3_WD40"/>
</dbReference>
<feature type="region of interest" description="Disordered" evidence="1">
    <location>
        <begin position="1"/>
        <end position="22"/>
    </location>
</feature>
<dbReference type="PANTHER" id="PTHR13268">
    <property type="entry name" value="BREAST CARCINOMA AMPLIFIED SEQUENCE 3"/>
    <property type="match status" value="1"/>
</dbReference>
<name>A0A9W8B538_9FUNG</name>
<gene>
    <name evidence="3" type="ORF">H4R34_003169</name>
</gene>
<feature type="compositionally biased region" description="Polar residues" evidence="1">
    <location>
        <begin position="907"/>
        <end position="924"/>
    </location>
</feature>
<dbReference type="Pfam" id="PF21034">
    <property type="entry name" value="BCAS3_WD40"/>
    <property type="match status" value="2"/>
</dbReference>
<dbReference type="GO" id="GO:0006914">
    <property type="term" value="P:autophagy"/>
    <property type="evidence" value="ECO:0007669"/>
    <property type="project" value="InterPro"/>
</dbReference>
<proteinExistence type="predicted"/>
<dbReference type="InterPro" id="IPR001680">
    <property type="entry name" value="WD40_rpt"/>
</dbReference>
<sequence>MDANGSQASRTSRAGRQAKPVFLKEPSSLESLTWAWSDLSSRVAQSLPTSLARGHRWTAGSVPAAAGQPPPSLHCYSQSVAPYATVQSPTSPLAPGPLHPAAQPWAHHADMEPDMEPTKVLFAGFDQAYLPDRLDPGHLAPMLCLGYRDGFQIWDIHDVNNICELVSVRNTVEGVTTLKCLPWHPETQAQSDTIALDTLPWVAVVHTVVDGFDAHPSSAHTPPLGNSLALFSLAQQKVVKSFTFAPHLVAEVVCNGTLVAVALTDQTLRLIDRRSFLEVASFDQVALPPTPTSYASRIALGPRLLAFPTTQTAPVTIDLSPGGHGALGPSSRQTVEKVAKEVVNGVKVLGNFGYKTLSNYFGAPTAAPPPQPYYPQPSDSRHPVPMAHSGRPTAGNEDVREPPGTLMVFDLKPILARPSPGTVTDAPLAHFTAHRHPIAGVVFNANHTLLATVSLQGHGVNVYSITGPHEAILDGQRPRSALNLGLRGVRHLYRLARGITDARVESMAFSPDSQWFTANTSRGTTHVFPINPQGGPIDAPAHLGPPAPGSPLDLGYSLANGSSVWAADLTLVSPVVRLKPQKPVAGLGPHSGEHDGGDVGGVFAMDMPYSLPPSASTNQRLNLRLARGSLVSCFAPAHVSPHWHANLHGQYHPNASFGTSAPPTALALRGPFKQLIQPVLLWVFHPQGLLTLYRLTPACVSQRGRTKQRPFYPLYGLTVTSDVLAEWHVARLAQWPTVAWSGSRVPCVDPSRASGSHPSDHSRHQWVSQVELVSCPLSHPEPLWALPQFQFQTIIRPSGPARIASARTLSDPWCPPVRNLELRRGAPRPYGTASMDTGDGAHGHQGHQLQARISKAINSVLDIRRPVGAEALYSAGVATVSPASDDFLAVHNAPVPHLYSEQRAEGASSTTHPWETSADPTSPTEPLVEFDSAHTSADELDLTHSFVMPAPAANSHDSASNITPLAGQSPSLSANPVASVGLTVSADDMTQSQHYDAPSRAASSTFLGGLPFGDDI</sequence>
<dbReference type="GO" id="GO:0005737">
    <property type="term" value="C:cytoplasm"/>
    <property type="evidence" value="ECO:0007669"/>
    <property type="project" value="TreeGrafter"/>
</dbReference>
<feature type="domain" description="BCAS3 WD40" evidence="2">
    <location>
        <begin position="142"/>
        <end position="350"/>
    </location>
</feature>
<dbReference type="InterPro" id="IPR045142">
    <property type="entry name" value="BCAS3-like"/>
</dbReference>
<accession>A0A9W8B538</accession>
<feature type="compositionally biased region" description="Polar residues" evidence="1">
    <location>
        <begin position="1"/>
        <end position="14"/>
    </location>
</feature>
<keyword evidence="4" id="KW-1185">Reference proteome</keyword>
<protein>
    <recommendedName>
        <fullName evidence="2">BCAS3 WD40 domain-containing protein</fullName>
    </recommendedName>
</protein>
<dbReference type="GO" id="GO:0042594">
    <property type="term" value="P:response to starvation"/>
    <property type="evidence" value="ECO:0007669"/>
    <property type="project" value="TreeGrafter"/>
</dbReference>
<dbReference type="AlphaFoldDB" id="A0A9W8B538"/>
<feature type="region of interest" description="Disordered" evidence="1">
    <location>
        <begin position="901"/>
        <end position="924"/>
    </location>
</feature>
<evidence type="ECO:0000259" key="2">
    <source>
        <dbReference type="Pfam" id="PF21034"/>
    </source>
</evidence>
<dbReference type="Proteomes" id="UP001151582">
    <property type="component" value="Unassembled WGS sequence"/>
</dbReference>
<comment type="caution">
    <text evidence="3">The sequence shown here is derived from an EMBL/GenBank/DDBJ whole genome shotgun (WGS) entry which is preliminary data.</text>
</comment>
<evidence type="ECO:0000313" key="3">
    <source>
        <dbReference type="EMBL" id="KAJ1978539.1"/>
    </source>
</evidence>
<dbReference type="InterPro" id="IPR015943">
    <property type="entry name" value="WD40/YVTN_repeat-like_dom_sf"/>
</dbReference>
<evidence type="ECO:0000313" key="4">
    <source>
        <dbReference type="Proteomes" id="UP001151582"/>
    </source>
</evidence>
<dbReference type="Gene3D" id="2.130.10.10">
    <property type="entry name" value="YVTN repeat-like/Quinoprotein amine dehydrogenase"/>
    <property type="match status" value="1"/>
</dbReference>
<dbReference type="OrthoDB" id="25778at2759"/>
<feature type="domain" description="BCAS3 WD40" evidence="2">
    <location>
        <begin position="424"/>
        <end position="545"/>
    </location>
</feature>
<dbReference type="SMART" id="SM00320">
    <property type="entry name" value="WD40"/>
    <property type="match status" value="3"/>
</dbReference>
<reference evidence="3" key="1">
    <citation type="submission" date="2022-07" db="EMBL/GenBank/DDBJ databases">
        <title>Phylogenomic reconstructions and comparative analyses of Kickxellomycotina fungi.</title>
        <authorList>
            <person name="Reynolds N.K."/>
            <person name="Stajich J.E."/>
            <person name="Barry K."/>
            <person name="Grigoriev I.V."/>
            <person name="Crous P."/>
            <person name="Smith M.E."/>
        </authorList>
    </citation>
    <scope>NUCLEOTIDE SEQUENCE</scope>
    <source>
        <strain evidence="3">RSA 567</strain>
    </source>
</reference>
<dbReference type="InterPro" id="IPR036322">
    <property type="entry name" value="WD40_repeat_dom_sf"/>
</dbReference>
<evidence type="ECO:0000256" key="1">
    <source>
        <dbReference type="SAM" id="MobiDB-lite"/>
    </source>
</evidence>